<evidence type="ECO:0000259" key="4">
    <source>
        <dbReference type="PROSITE" id="PS50975"/>
    </source>
</evidence>
<keyword evidence="6" id="KW-1185">Reference proteome</keyword>
<gene>
    <name evidence="5" type="ORF">PP769_10340</name>
</gene>
<name>A0AA96JQU5_9BACT</name>
<dbReference type="PROSITE" id="PS50975">
    <property type="entry name" value="ATP_GRASP"/>
    <property type="match status" value="1"/>
</dbReference>
<dbReference type="Gene3D" id="3.30.1490.20">
    <property type="entry name" value="ATP-grasp fold, A domain"/>
    <property type="match status" value="1"/>
</dbReference>
<dbReference type="GO" id="GO:0008716">
    <property type="term" value="F:D-alanine-D-alanine ligase activity"/>
    <property type="evidence" value="ECO:0007669"/>
    <property type="project" value="InterPro"/>
</dbReference>
<evidence type="ECO:0000256" key="3">
    <source>
        <dbReference type="PROSITE-ProRule" id="PRU00409"/>
    </source>
</evidence>
<comment type="similarity">
    <text evidence="1">Belongs to the D-alanine--D-alanine ligase family.</text>
</comment>
<dbReference type="EMBL" id="CP116967">
    <property type="protein sequence ID" value="WNM56383.1"/>
    <property type="molecule type" value="Genomic_DNA"/>
</dbReference>
<sequence>MAKSFHRIGVITGDPRLTDPTKRNAQYNEEDTATHNAMKAAFQELSDYTFLFYDDHARLFEQLQQDRPDLVVNFCDTGFRNVPAQELNIPAYLEMLGIPYTGAPPSAMVICFDKAIVRLVAQSHGIPVPREYFIEGGASLEALPEFYPALIKPNAADGSVGITKDAVVRSPEEARTYLDWLRSTLPGRDALMQEYLPGPEYGIGVIGNLETGFCILPTLEVDFSRLPSGLDPILSFESKAYPDSPYWTDIKFKQAVLDPGLEDRMKDWVRILFRRFQLRDYARFDFRVGSDNMPKLMEVNPNPAWAYDGKLAFMAGFAGIKYGEMLHKILQAAITRQSVATN</sequence>
<dbReference type="InterPro" id="IPR011095">
    <property type="entry name" value="Dala_Dala_lig_C"/>
</dbReference>
<dbReference type="PANTHER" id="PTHR23132">
    <property type="entry name" value="D-ALANINE--D-ALANINE LIGASE"/>
    <property type="match status" value="1"/>
</dbReference>
<organism evidence="5 6">
    <name type="scientific">Candidatus Nitrospira allomarina</name>
    <dbReference type="NCBI Taxonomy" id="3020900"/>
    <lineage>
        <taxon>Bacteria</taxon>
        <taxon>Pseudomonadati</taxon>
        <taxon>Nitrospirota</taxon>
        <taxon>Nitrospiria</taxon>
        <taxon>Nitrospirales</taxon>
        <taxon>Nitrospiraceae</taxon>
        <taxon>Nitrospira</taxon>
    </lineage>
</organism>
<keyword evidence="2 5" id="KW-0436">Ligase</keyword>
<keyword evidence="3" id="KW-0547">Nucleotide-binding</keyword>
<dbReference type="Gene3D" id="3.30.470.20">
    <property type="entry name" value="ATP-grasp fold, B domain"/>
    <property type="match status" value="1"/>
</dbReference>
<dbReference type="Pfam" id="PF07478">
    <property type="entry name" value="Dala_Dala_lig_C"/>
    <property type="match status" value="1"/>
</dbReference>
<dbReference type="GO" id="GO:0005524">
    <property type="term" value="F:ATP binding"/>
    <property type="evidence" value="ECO:0007669"/>
    <property type="project" value="UniProtKB-UniRule"/>
</dbReference>
<dbReference type="SUPFAM" id="SSF56059">
    <property type="entry name" value="Glutathione synthetase ATP-binding domain-like"/>
    <property type="match status" value="1"/>
</dbReference>
<accession>A0AA96JQU5</accession>
<dbReference type="RefSeq" id="WP_312639971.1">
    <property type="nucleotide sequence ID" value="NZ_CP116967.1"/>
</dbReference>
<dbReference type="KEGG" id="nall:PP769_10340"/>
<dbReference type="InterPro" id="IPR013815">
    <property type="entry name" value="ATP_grasp_subdomain_1"/>
</dbReference>
<evidence type="ECO:0000256" key="1">
    <source>
        <dbReference type="ARBA" id="ARBA00010871"/>
    </source>
</evidence>
<evidence type="ECO:0000256" key="2">
    <source>
        <dbReference type="ARBA" id="ARBA00022598"/>
    </source>
</evidence>
<evidence type="ECO:0000313" key="5">
    <source>
        <dbReference type="EMBL" id="WNM56383.1"/>
    </source>
</evidence>
<proteinExistence type="inferred from homology"/>
<dbReference type="InterPro" id="IPR011761">
    <property type="entry name" value="ATP-grasp"/>
</dbReference>
<dbReference type="GO" id="GO:0046872">
    <property type="term" value="F:metal ion binding"/>
    <property type="evidence" value="ECO:0007669"/>
    <property type="project" value="InterPro"/>
</dbReference>
<protein>
    <submittedName>
        <fullName evidence="5">D-alanine--D-alanine ligase</fullName>
    </submittedName>
</protein>
<feature type="domain" description="ATP-grasp" evidence="4">
    <location>
        <begin position="118"/>
        <end position="331"/>
    </location>
</feature>
<dbReference type="PANTHER" id="PTHR23132:SF23">
    <property type="entry name" value="D-ALANINE--D-ALANINE LIGASE B"/>
    <property type="match status" value="1"/>
</dbReference>
<keyword evidence="3" id="KW-0067">ATP-binding</keyword>
<dbReference type="AlphaFoldDB" id="A0AA96JQU5"/>
<dbReference type="Proteomes" id="UP001302719">
    <property type="component" value="Chromosome"/>
</dbReference>
<evidence type="ECO:0000313" key="6">
    <source>
        <dbReference type="Proteomes" id="UP001302719"/>
    </source>
</evidence>
<reference evidence="5 6" key="1">
    <citation type="submission" date="2023-01" db="EMBL/GenBank/DDBJ databases">
        <title>Cultivation and genomic characterization of new, ubiquitous marine nitrite-oxidizing bacteria from the Nitrospirales.</title>
        <authorList>
            <person name="Mueller A.J."/>
            <person name="Daebeler A."/>
            <person name="Herbold C.W."/>
            <person name="Kirkegaard R.H."/>
            <person name="Daims H."/>
        </authorList>
    </citation>
    <scope>NUCLEOTIDE SEQUENCE [LARGE SCALE GENOMIC DNA]</scope>
    <source>
        <strain evidence="5 6">VA</strain>
    </source>
</reference>